<dbReference type="Proteomes" id="UP000811246">
    <property type="component" value="Chromosome 10"/>
</dbReference>
<feature type="transmembrane region" description="Helical" evidence="5">
    <location>
        <begin position="389"/>
        <end position="407"/>
    </location>
</feature>
<proteinExistence type="predicted"/>
<organism evidence="6 7">
    <name type="scientific">Carya illinoinensis</name>
    <name type="common">Pecan</name>
    <dbReference type="NCBI Taxonomy" id="32201"/>
    <lineage>
        <taxon>Eukaryota</taxon>
        <taxon>Viridiplantae</taxon>
        <taxon>Streptophyta</taxon>
        <taxon>Embryophyta</taxon>
        <taxon>Tracheophyta</taxon>
        <taxon>Spermatophyta</taxon>
        <taxon>Magnoliopsida</taxon>
        <taxon>eudicotyledons</taxon>
        <taxon>Gunneridae</taxon>
        <taxon>Pentapetalae</taxon>
        <taxon>rosids</taxon>
        <taxon>fabids</taxon>
        <taxon>Fagales</taxon>
        <taxon>Juglandaceae</taxon>
        <taxon>Carya</taxon>
    </lineage>
</organism>
<keyword evidence="3 5" id="KW-1133">Transmembrane helix</keyword>
<feature type="transmembrane region" description="Helical" evidence="5">
    <location>
        <begin position="490"/>
        <end position="512"/>
    </location>
</feature>
<evidence type="ECO:0000256" key="4">
    <source>
        <dbReference type="ARBA" id="ARBA00023136"/>
    </source>
</evidence>
<protein>
    <submittedName>
        <fullName evidence="6">Uncharacterized protein</fullName>
    </submittedName>
</protein>
<feature type="transmembrane region" description="Helical" evidence="5">
    <location>
        <begin position="131"/>
        <end position="152"/>
    </location>
</feature>
<evidence type="ECO:0000256" key="1">
    <source>
        <dbReference type="ARBA" id="ARBA00004141"/>
    </source>
</evidence>
<feature type="transmembrane region" description="Helical" evidence="5">
    <location>
        <begin position="445"/>
        <end position="463"/>
    </location>
</feature>
<gene>
    <name evidence="6" type="ORF">I3842_10G152900</name>
</gene>
<evidence type="ECO:0000256" key="5">
    <source>
        <dbReference type="SAM" id="Phobius"/>
    </source>
</evidence>
<dbReference type="PANTHER" id="PTHR11654">
    <property type="entry name" value="OLIGOPEPTIDE TRANSPORTER-RELATED"/>
    <property type="match status" value="1"/>
</dbReference>
<feature type="transmembrane region" description="Helical" evidence="5">
    <location>
        <begin position="48"/>
        <end position="70"/>
    </location>
</feature>
<evidence type="ECO:0000313" key="6">
    <source>
        <dbReference type="EMBL" id="KAG6693154.1"/>
    </source>
</evidence>
<reference evidence="6" key="1">
    <citation type="submission" date="2021-01" db="EMBL/GenBank/DDBJ databases">
        <authorList>
            <person name="Lovell J.T."/>
            <person name="Bentley N."/>
            <person name="Bhattarai G."/>
            <person name="Jenkins J.W."/>
            <person name="Sreedasyam A."/>
            <person name="Alarcon Y."/>
            <person name="Bock C."/>
            <person name="Boston L."/>
            <person name="Carlson J."/>
            <person name="Cervantes K."/>
            <person name="Clermont K."/>
            <person name="Krom N."/>
            <person name="Kubenka K."/>
            <person name="Mamidi S."/>
            <person name="Mattison C."/>
            <person name="Monteros M."/>
            <person name="Pisani C."/>
            <person name="Plott C."/>
            <person name="Rajasekar S."/>
            <person name="Rhein H.S."/>
            <person name="Rohla C."/>
            <person name="Song M."/>
            <person name="Hilaire R.S."/>
            <person name="Shu S."/>
            <person name="Wells L."/>
            <person name="Wang X."/>
            <person name="Webber J."/>
            <person name="Heerema R.J."/>
            <person name="Klein P."/>
            <person name="Conner P."/>
            <person name="Grauke L."/>
            <person name="Grimwood J."/>
            <person name="Schmutz J."/>
            <person name="Randall J.J."/>
        </authorList>
    </citation>
    <scope>NUCLEOTIDE SEQUENCE</scope>
    <source>
        <tissue evidence="6">Leaf</tissue>
    </source>
</reference>
<feature type="transmembrane region" description="Helical" evidence="5">
    <location>
        <begin position="347"/>
        <end position="369"/>
    </location>
</feature>
<dbReference type="AlphaFoldDB" id="A0A922DY93"/>
<feature type="transmembrane region" description="Helical" evidence="5">
    <location>
        <begin position="158"/>
        <end position="179"/>
    </location>
</feature>
<keyword evidence="4 5" id="KW-0472">Membrane</keyword>
<dbReference type="GO" id="GO:0016020">
    <property type="term" value="C:membrane"/>
    <property type="evidence" value="ECO:0007669"/>
    <property type="project" value="UniProtKB-SubCell"/>
</dbReference>
<name>A0A922DY93_CARIL</name>
<dbReference type="InterPro" id="IPR000109">
    <property type="entry name" value="POT_fam"/>
</dbReference>
<evidence type="ECO:0000256" key="2">
    <source>
        <dbReference type="ARBA" id="ARBA00022692"/>
    </source>
</evidence>
<accession>A0A922DY93</accession>
<feature type="transmembrane region" description="Helical" evidence="5">
    <location>
        <begin position="20"/>
        <end position="41"/>
    </location>
</feature>
<sequence>MFVLMTYLTEMWKLDITHAAAIVNLFAGAATILPIGMAFLVDAFVGDYYCLLVSSLAFSFGMAIMTVSTLTINGDTQKFHMFYIALTLNAIGVSGHRVSVASFLERQVQIDTQSNQDDIERKRPRKLIERFLKGDIMVVLLLYVAVVAFSYAPWCVRFGIPTAGMMVATLLFVSGSCSYNKHAKPQRRSPLTTVCRVLAASLYKRSCHSPWDANKLYENQLSAHFVPHTQGLRFLDKAAIIVTTQTTPDQQEQNGWKLCRVTEVEEVKLLIRMIPLWMTFIMSGVVRSIGDTYFAEQANNMDDKIGKLTVPGLFILQAFYQVSKLVFTELSSKVANKLSQKSSGRCVGPIGVILAMVFSILCCVIAAKVETGRLNVTKSVGLVEKPSEIIPMSIFWLLPQFFLLAAVDGTSEYLCDDLDEVSGYGIACFYRGQEVPTSTIRYLRLFTNAVCGVGIVGSVVLPYEVSLFTKMGGRPSWFQDTLNRSRLDKYYWTVAVLSFINLVFCILVAIWYTRQHVKIPRKVASGHTSTLPLTNHDILLTLSNEATGIPQQACHLAHGSSSFLASDASGISTRHVIQHTAPARALQHQSPSHLSGPCEANAQATCLGHAVSVHGTMSCSSATAHDTI</sequence>
<dbReference type="GO" id="GO:0022857">
    <property type="term" value="F:transmembrane transporter activity"/>
    <property type="evidence" value="ECO:0007669"/>
    <property type="project" value="InterPro"/>
</dbReference>
<dbReference type="Pfam" id="PF00854">
    <property type="entry name" value="PTR2"/>
    <property type="match status" value="1"/>
</dbReference>
<comment type="caution">
    <text evidence="6">The sequence shown here is derived from an EMBL/GenBank/DDBJ whole genome shotgun (WGS) entry which is preliminary data.</text>
</comment>
<evidence type="ECO:0000313" key="7">
    <source>
        <dbReference type="Proteomes" id="UP000811246"/>
    </source>
</evidence>
<dbReference type="EMBL" id="CM031834">
    <property type="protein sequence ID" value="KAG6693154.1"/>
    <property type="molecule type" value="Genomic_DNA"/>
</dbReference>
<comment type="subcellular location">
    <subcellularLocation>
        <location evidence="1">Membrane</location>
        <topology evidence="1">Multi-pass membrane protein</topology>
    </subcellularLocation>
</comment>
<keyword evidence="2 5" id="KW-0812">Transmembrane</keyword>
<evidence type="ECO:0000256" key="3">
    <source>
        <dbReference type="ARBA" id="ARBA00022989"/>
    </source>
</evidence>